<dbReference type="AlphaFoldDB" id="A0A4Y2FLC9"/>
<dbReference type="EMBL" id="BGPR01000955">
    <property type="protein sequence ID" value="GBM41169.1"/>
    <property type="molecule type" value="Genomic_DNA"/>
</dbReference>
<protein>
    <submittedName>
        <fullName evidence="1">Uncharacterized protein</fullName>
    </submittedName>
</protein>
<reference evidence="1 2" key="1">
    <citation type="journal article" date="2019" name="Sci. Rep.">
        <title>Orb-weaving spider Araneus ventricosus genome elucidates the spidroin gene catalogue.</title>
        <authorList>
            <person name="Kono N."/>
            <person name="Nakamura H."/>
            <person name="Ohtoshi R."/>
            <person name="Moran D.A.P."/>
            <person name="Shinohara A."/>
            <person name="Yoshida Y."/>
            <person name="Fujiwara M."/>
            <person name="Mori M."/>
            <person name="Tomita M."/>
            <person name="Arakawa K."/>
        </authorList>
    </citation>
    <scope>NUCLEOTIDE SEQUENCE [LARGE SCALE GENOMIC DNA]</scope>
</reference>
<keyword evidence="2" id="KW-1185">Reference proteome</keyword>
<dbReference type="Proteomes" id="UP000499080">
    <property type="component" value="Unassembled WGS sequence"/>
</dbReference>
<evidence type="ECO:0000313" key="1">
    <source>
        <dbReference type="EMBL" id="GBM41169.1"/>
    </source>
</evidence>
<evidence type="ECO:0000313" key="2">
    <source>
        <dbReference type="Proteomes" id="UP000499080"/>
    </source>
</evidence>
<dbReference type="OrthoDB" id="6471544at2759"/>
<accession>A0A4Y2FLC9</accession>
<name>A0A4Y2FLC9_ARAVE</name>
<proteinExistence type="predicted"/>
<organism evidence="1 2">
    <name type="scientific">Araneus ventricosus</name>
    <name type="common">Orbweaver spider</name>
    <name type="synonym">Epeira ventricosa</name>
    <dbReference type="NCBI Taxonomy" id="182803"/>
    <lineage>
        <taxon>Eukaryota</taxon>
        <taxon>Metazoa</taxon>
        <taxon>Ecdysozoa</taxon>
        <taxon>Arthropoda</taxon>
        <taxon>Chelicerata</taxon>
        <taxon>Arachnida</taxon>
        <taxon>Araneae</taxon>
        <taxon>Araneomorphae</taxon>
        <taxon>Entelegynae</taxon>
        <taxon>Araneoidea</taxon>
        <taxon>Araneidae</taxon>
        <taxon>Araneus</taxon>
    </lineage>
</organism>
<comment type="caution">
    <text evidence="1">The sequence shown here is derived from an EMBL/GenBank/DDBJ whole genome shotgun (WGS) entry which is preliminary data.</text>
</comment>
<sequence>MLGTICGRQPYSMRTKKTLIPISKDFRSQTKKLNFFELLEYVKSRGQEIAEVDAFEVLHCNDEALTVCQLTDAEICSMVLVNPKTLVFDSEENEEKTQTEDKMLIDSLVELLNTTIKGLTLCPKSL</sequence>
<gene>
    <name evidence="1" type="ORF">AVEN_35742_1</name>
</gene>